<feature type="region of interest" description="Disordered" evidence="1">
    <location>
        <begin position="114"/>
        <end position="134"/>
    </location>
</feature>
<feature type="compositionally biased region" description="Low complexity" evidence="1">
    <location>
        <begin position="69"/>
        <end position="85"/>
    </location>
</feature>
<feature type="region of interest" description="Disordered" evidence="1">
    <location>
        <begin position="1"/>
        <end position="26"/>
    </location>
</feature>
<evidence type="ECO:0000313" key="2">
    <source>
        <dbReference type="EMBL" id="KAB5550696.1"/>
    </source>
</evidence>
<comment type="caution">
    <text evidence="2">The sequence shown here is derived from an EMBL/GenBank/DDBJ whole genome shotgun (WGS) entry which is preliminary data.</text>
</comment>
<name>A0A5N5M8H4_PANHP</name>
<gene>
    <name evidence="2" type="ORF">PHYPO_G00056890</name>
</gene>
<feature type="compositionally biased region" description="Polar residues" evidence="1">
    <location>
        <begin position="12"/>
        <end position="26"/>
    </location>
</feature>
<feature type="compositionally biased region" description="Polar residues" evidence="1">
    <location>
        <begin position="53"/>
        <end position="62"/>
    </location>
</feature>
<sequence>MDVRFYPPAPSATDSSRLGPSPYSDSSYCNKYDSESMFMPVPEPSQDFVPVNQFPSPKQTAAQWKRETPPSSRRSSPATLGLLPPSPGLALALPTPGLCLPTTLGFFHPVQMPKLRLRSPNPGLPHPDPGLPSP</sequence>
<reference evidence="2 3" key="1">
    <citation type="submission" date="2019-06" db="EMBL/GenBank/DDBJ databases">
        <title>A chromosome-scale genome assembly of the striped catfish, Pangasianodon hypophthalmus.</title>
        <authorList>
            <person name="Wen M."/>
            <person name="Zahm M."/>
            <person name="Roques C."/>
            <person name="Cabau C."/>
            <person name="Klopp C."/>
            <person name="Donnadieu C."/>
            <person name="Jouanno E."/>
            <person name="Avarre J.-C."/>
            <person name="Campet M."/>
            <person name="Ha T.T.T."/>
            <person name="Dugue R."/>
            <person name="Lampietro C."/>
            <person name="Louis A."/>
            <person name="Herpin A."/>
            <person name="Echchiki A."/>
            <person name="Berthelot C."/>
            <person name="Parey E."/>
            <person name="Roest-Crollius H."/>
            <person name="Braasch I."/>
            <person name="Postlethwait J."/>
            <person name="Bobe J."/>
            <person name="Montfort J."/>
            <person name="Bouchez O."/>
            <person name="Begum T."/>
            <person name="Schartl M."/>
            <person name="Guiguen Y."/>
        </authorList>
    </citation>
    <scope>NUCLEOTIDE SEQUENCE [LARGE SCALE GENOMIC DNA]</scope>
    <source>
        <strain evidence="2 3">Indonesia</strain>
        <tissue evidence="2">Blood</tissue>
    </source>
</reference>
<dbReference type="AlphaFoldDB" id="A0A5N5M8H4"/>
<feature type="compositionally biased region" description="Pro residues" evidence="1">
    <location>
        <begin position="122"/>
        <end position="134"/>
    </location>
</feature>
<feature type="region of interest" description="Disordered" evidence="1">
    <location>
        <begin position="42"/>
        <end position="85"/>
    </location>
</feature>
<keyword evidence="3" id="KW-1185">Reference proteome</keyword>
<dbReference type="Proteomes" id="UP000327468">
    <property type="component" value="Chromosome 14"/>
</dbReference>
<proteinExistence type="predicted"/>
<evidence type="ECO:0000313" key="3">
    <source>
        <dbReference type="Proteomes" id="UP000327468"/>
    </source>
</evidence>
<organism evidence="2 3">
    <name type="scientific">Pangasianodon hypophthalmus</name>
    <name type="common">Striped catfish</name>
    <name type="synonym">Helicophagus hypophthalmus</name>
    <dbReference type="NCBI Taxonomy" id="310915"/>
    <lineage>
        <taxon>Eukaryota</taxon>
        <taxon>Metazoa</taxon>
        <taxon>Chordata</taxon>
        <taxon>Craniata</taxon>
        <taxon>Vertebrata</taxon>
        <taxon>Euteleostomi</taxon>
        <taxon>Actinopterygii</taxon>
        <taxon>Neopterygii</taxon>
        <taxon>Teleostei</taxon>
        <taxon>Ostariophysi</taxon>
        <taxon>Siluriformes</taxon>
        <taxon>Pangasiidae</taxon>
        <taxon>Pangasianodon</taxon>
    </lineage>
</organism>
<accession>A0A5N5M8H4</accession>
<evidence type="ECO:0000256" key="1">
    <source>
        <dbReference type="SAM" id="MobiDB-lite"/>
    </source>
</evidence>
<dbReference type="EMBL" id="VFJC01000015">
    <property type="protein sequence ID" value="KAB5550696.1"/>
    <property type="molecule type" value="Genomic_DNA"/>
</dbReference>
<protein>
    <submittedName>
        <fullName evidence="2">Uncharacterized protein</fullName>
    </submittedName>
</protein>